<proteinExistence type="predicted"/>
<dbReference type="PANTHER" id="PTHR46796">
    <property type="entry name" value="HTH-TYPE TRANSCRIPTIONAL ACTIVATOR RHAS-RELATED"/>
    <property type="match status" value="1"/>
</dbReference>
<dbReference type="GO" id="GO:0003700">
    <property type="term" value="F:DNA-binding transcription factor activity"/>
    <property type="evidence" value="ECO:0007669"/>
    <property type="project" value="InterPro"/>
</dbReference>
<dbReference type="SUPFAM" id="SSF46689">
    <property type="entry name" value="Homeodomain-like"/>
    <property type="match status" value="2"/>
</dbReference>
<dbReference type="PROSITE" id="PS00041">
    <property type="entry name" value="HTH_ARAC_FAMILY_1"/>
    <property type="match status" value="1"/>
</dbReference>
<dbReference type="SMART" id="SM00342">
    <property type="entry name" value="HTH_ARAC"/>
    <property type="match status" value="1"/>
</dbReference>
<dbReference type="EMBL" id="BMZE01000004">
    <property type="protein sequence ID" value="GHA34478.1"/>
    <property type="molecule type" value="Genomic_DNA"/>
</dbReference>
<keyword evidence="3" id="KW-0010">Activator</keyword>
<keyword evidence="1" id="KW-0805">Transcription regulation</keyword>
<name>A0A918VYF3_9HYPH</name>
<protein>
    <submittedName>
        <fullName evidence="6">AraC family transcriptional regulator</fullName>
    </submittedName>
</protein>
<evidence type="ECO:0000256" key="4">
    <source>
        <dbReference type="ARBA" id="ARBA00023163"/>
    </source>
</evidence>
<evidence type="ECO:0000256" key="2">
    <source>
        <dbReference type="ARBA" id="ARBA00023125"/>
    </source>
</evidence>
<dbReference type="Pfam" id="PF12833">
    <property type="entry name" value="HTH_18"/>
    <property type="match status" value="1"/>
</dbReference>
<dbReference type="InterPro" id="IPR009057">
    <property type="entry name" value="Homeodomain-like_sf"/>
</dbReference>
<dbReference type="InterPro" id="IPR050204">
    <property type="entry name" value="AraC_XylS_family_regulators"/>
</dbReference>
<dbReference type="InterPro" id="IPR018060">
    <property type="entry name" value="HTH_AraC"/>
</dbReference>
<dbReference type="Gene3D" id="2.60.120.280">
    <property type="entry name" value="Regulatory protein AraC"/>
    <property type="match status" value="1"/>
</dbReference>
<dbReference type="RefSeq" id="WP_189426833.1">
    <property type="nucleotide sequence ID" value="NZ_BMZE01000004.1"/>
</dbReference>
<dbReference type="InterPro" id="IPR018062">
    <property type="entry name" value="HTH_AraC-typ_CS"/>
</dbReference>
<dbReference type="Proteomes" id="UP000646579">
    <property type="component" value="Unassembled WGS sequence"/>
</dbReference>
<dbReference type="PROSITE" id="PS01124">
    <property type="entry name" value="HTH_ARAC_FAMILY_2"/>
    <property type="match status" value="1"/>
</dbReference>
<keyword evidence="4" id="KW-0804">Transcription</keyword>
<organism evidence="6 7">
    <name type="scientific">Devosia pacifica</name>
    <dbReference type="NCBI Taxonomy" id="1335967"/>
    <lineage>
        <taxon>Bacteria</taxon>
        <taxon>Pseudomonadati</taxon>
        <taxon>Pseudomonadota</taxon>
        <taxon>Alphaproteobacteria</taxon>
        <taxon>Hyphomicrobiales</taxon>
        <taxon>Devosiaceae</taxon>
        <taxon>Devosia</taxon>
    </lineage>
</organism>
<dbReference type="Gene3D" id="1.10.10.60">
    <property type="entry name" value="Homeodomain-like"/>
    <property type="match status" value="2"/>
</dbReference>
<evidence type="ECO:0000313" key="6">
    <source>
        <dbReference type="EMBL" id="GHA34478.1"/>
    </source>
</evidence>
<gene>
    <name evidence="6" type="ORF">GCM10007989_32880</name>
</gene>
<evidence type="ECO:0000256" key="1">
    <source>
        <dbReference type="ARBA" id="ARBA00023015"/>
    </source>
</evidence>
<dbReference type="GO" id="GO:0043565">
    <property type="term" value="F:sequence-specific DNA binding"/>
    <property type="evidence" value="ECO:0007669"/>
    <property type="project" value="InterPro"/>
</dbReference>
<dbReference type="SUPFAM" id="SSF51215">
    <property type="entry name" value="Regulatory protein AraC"/>
    <property type="match status" value="1"/>
</dbReference>
<evidence type="ECO:0000313" key="7">
    <source>
        <dbReference type="Proteomes" id="UP000646579"/>
    </source>
</evidence>
<sequence length="290" mass="32021">MLKDLLEYGHAVRAVDLARGHVPLHAMAISAGYEQRANEVYSWDGRRRGNAPFLVVQHTLSGRGRLDFAGADFALTRGQTMVLAMPHAHRYWLEPGQTWEYFWIVLNGREALRLARDIIDANGPVISPSQAVIDRMAAACLSLISRPELQPGEVSSLAYTTMMALHDAVFAGRQPVSPELPPAIARVVAYVEEDVTRPMHVERLAAIAQMSRSHFVRQFSAATGLGPAAFVFSARIERVQRLLLATDLSVGDIAAATGFANANYLAKSFRRAEGKSPLEYRRFMREHVGA</sequence>
<keyword evidence="2" id="KW-0238">DNA-binding</keyword>
<evidence type="ECO:0000259" key="5">
    <source>
        <dbReference type="PROSITE" id="PS01124"/>
    </source>
</evidence>
<feature type="domain" description="HTH araC/xylS-type" evidence="5">
    <location>
        <begin position="185"/>
        <end position="283"/>
    </location>
</feature>
<reference evidence="6" key="1">
    <citation type="journal article" date="2014" name="Int. J. Syst. Evol. Microbiol.">
        <title>Complete genome sequence of Corynebacterium casei LMG S-19264T (=DSM 44701T), isolated from a smear-ripened cheese.</title>
        <authorList>
            <consortium name="US DOE Joint Genome Institute (JGI-PGF)"/>
            <person name="Walter F."/>
            <person name="Albersmeier A."/>
            <person name="Kalinowski J."/>
            <person name="Ruckert C."/>
        </authorList>
    </citation>
    <scope>NUCLEOTIDE SEQUENCE</scope>
    <source>
        <strain evidence="6">KCTC 32437</strain>
    </source>
</reference>
<dbReference type="InterPro" id="IPR037923">
    <property type="entry name" value="HTH-like"/>
</dbReference>
<accession>A0A918VYF3</accession>
<reference evidence="6" key="2">
    <citation type="submission" date="2020-09" db="EMBL/GenBank/DDBJ databases">
        <authorList>
            <person name="Sun Q."/>
            <person name="Kim S."/>
        </authorList>
    </citation>
    <scope>NUCLEOTIDE SEQUENCE</scope>
    <source>
        <strain evidence="6">KCTC 32437</strain>
    </source>
</reference>
<keyword evidence="7" id="KW-1185">Reference proteome</keyword>
<dbReference type="InterPro" id="IPR003313">
    <property type="entry name" value="AraC-bd"/>
</dbReference>
<dbReference type="AlphaFoldDB" id="A0A918VYF3"/>
<dbReference type="Pfam" id="PF02311">
    <property type="entry name" value="AraC_binding"/>
    <property type="match status" value="1"/>
</dbReference>
<comment type="caution">
    <text evidence="6">The sequence shown here is derived from an EMBL/GenBank/DDBJ whole genome shotgun (WGS) entry which is preliminary data.</text>
</comment>
<evidence type="ECO:0000256" key="3">
    <source>
        <dbReference type="ARBA" id="ARBA00023159"/>
    </source>
</evidence>